<dbReference type="NCBIfam" id="TIGR03584">
    <property type="entry name" value="PseF"/>
    <property type="match status" value="1"/>
</dbReference>
<dbReference type="Gene3D" id="3.90.550.10">
    <property type="entry name" value="Spore Coat Polysaccharide Biosynthesis Protein SpsA, Chain A"/>
    <property type="match status" value="1"/>
</dbReference>
<dbReference type="GO" id="GO:0008781">
    <property type="term" value="F:N-acylneuraminate cytidylyltransferase activity"/>
    <property type="evidence" value="ECO:0007669"/>
    <property type="project" value="TreeGrafter"/>
</dbReference>
<keyword evidence="1" id="KW-0808">Transferase</keyword>
<dbReference type="Proteomes" id="UP000004088">
    <property type="component" value="Unassembled WGS sequence"/>
</dbReference>
<dbReference type="STRING" id="888741.HMPREF9098_2445"/>
<proteinExistence type="predicted"/>
<dbReference type="PANTHER" id="PTHR21485:SF6">
    <property type="entry name" value="N-ACYLNEURAMINATE CYTIDYLYLTRANSFERASE-RELATED"/>
    <property type="match status" value="1"/>
</dbReference>
<organism evidence="1 2">
    <name type="scientific">Kingella denitrificans ATCC 33394</name>
    <dbReference type="NCBI Taxonomy" id="888741"/>
    <lineage>
        <taxon>Bacteria</taxon>
        <taxon>Pseudomonadati</taxon>
        <taxon>Pseudomonadota</taxon>
        <taxon>Betaproteobacteria</taxon>
        <taxon>Neisseriales</taxon>
        <taxon>Neisseriaceae</taxon>
        <taxon>Kingella</taxon>
    </lineage>
</organism>
<dbReference type="Pfam" id="PF02348">
    <property type="entry name" value="CTP_transf_3"/>
    <property type="match status" value="1"/>
</dbReference>
<dbReference type="SUPFAM" id="SSF53448">
    <property type="entry name" value="Nucleotide-diphospho-sugar transferases"/>
    <property type="match status" value="1"/>
</dbReference>
<evidence type="ECO:0000313" key="2">
    <source>
        <dbReference type="Proteomes" id="UP000004088"/>
    </source>
</evidence>
<evidence type="ECO:0000313" key="1">
    <source>
        <dbReference type="EMBL" id="EGC16122.1"/>
    </source>
</evidence>
<dbReference type="CDD" id="cd02513">
    <property type="entry name" value="CMP-NeuAc_Synthase"/>
    <property type="match status" value="1"/>
</dbReference>
<dbReference type="HOGENOM" id="CLU_042930_1_0_4"/>
<dbReference type="EC" id="2.7.7.-" evidence="1"/>
<dbReference type="InterPro" id="IPR029044">
    <property type="entry name" value="Nucleotide-diphossugar_trans"/>
</dbReference>
<dbReference type="InterPro" id="IPR020039">
    <property type="entry name" value="PseF"/>
</dbReference>
<protein>
    <submittedName>
        <fullName evidence="1">Pseudaminic acid CMP-transferase</fullName>
        <ecNumber evidence="1">2.7.7.-</ecNumber>
    </submittedName>
</protein>
<keyword evidence="2" id="KW-1185">Reference proteome</keyword>
<gene>
    <name evidence="1" type="primary">pseF</name>
    <name evidence="1" type="ORF">HMPREF9098_2445</name>
</gene>
<dbReference type="EMBL" id="AEWV01000046">
    <property type="protein sequence ID" value="EGC16122.1"/>
    <property type="molecule type" value="Genomic_DNA"/>
</dbReference>
<dbReference type="PANTHER" id="PTHR21485">
    <property type="entry name" value="HAD SUPERFAMILY MEMBERS CMAS AND KDSC"/>
    <property type="match status" value="1"/>
</dbReference>
<dbReference type="InterPro" id="IPR003329">
    <property type="entry name" value="Cytidylyl_trans"/>
</dbReference>
<dbReference type="InterPro" id="IPR050793">
    <property type="entry name" value="CMP-NeuNAc_synthase"/>
</dbReference>
<dbReference type="AlphaFoldDB" id="F0F2W0"/>
<name>F0F2W0_9NEIS</name>
<comment type="caution">
    <text evidence="1">The sequence shown here is derived from an EMBL/GenBank/DDBJ whole genome shotgun (WGS) entry which is preliminary data.</text>
</comment>
<sequence>MLQSPSLFLPTTEAFMTLCIIPARGGSKRIPRKNIHPFNGKPMIAHSILAARSAGCFEQIIVSTDDDEIAQIARQYGADVPFVRPAELADDFATTGAVIAHAVGHMRQHGWHGENACCLYATAPFVRAEDLQEGLRQLSEQNADFAFSVTRFPFPIQRALRMNAERGVSMFAPENFAVRSQDLEEAWHDAGQFYWGSADAWLQQKPIFNSRSIGIPLPQHRVQDIDTEEDWRRAEYLARLLADEAQKDAP</sequence>
<accession>F0F2W0</accession>
<reference evidence="1 2" key="1">
    <citation type="submission" date="2011-01" db="EMBL/GenBank/DDBJ databases">
        <authorList>
            <person name="Muzny D."/>
            <person name="Qin X."/>
            <person name="Deng J."/>
            <person name="Jiang H."/>
            <person name="Liu Y."/>
            <person name="Qu J."/>
            <person name="Song X.-Z."/>
            <person name="Zhang L."/>
            <person name="Thornton R."/>
            <person name="Coyle M."/>
            <person name="Francisco L."/>
            <person name="Jackson L."/>
            <person name="Javaid M."/>
            <person name="Korchina V."/>
            <person name="Kovar C."/>
            <person name="Mata R."/>
            <person name="Mathew T."/>
            <person name="Ngo R."/>
            <person name="Nguyen L."/>
            <person name="Nguyen N."/>
            <person name="Okwuonu G."/>
            <person name="Ongeri F."/>
            <person name="Pham C."/>
            <person name="Simmons D."/>
            <person name="Wilczek-Boney K."/>
            <person name="Hale W."/>
            <person name="Jakkamsetti A."/>
            <person name="Pham P."/>
            <person name="Ruth R."/>
            <person name="San Lucas F."/>
            <person name="Warren J."/>
            <person name="Zhang J."/>
            <person name="Zhao Z."/>
            <person name="Zhou C."/>
            <person name="Zhu D."/>
            <person name="Lee S."/>
            <person name="Bess C."/>
            <person name="Blankenburg K."/>
            <person name="Forbes L."/>
            <person name="Fu Q."/>
            <person name="Gubbala S."/>
            <person name="Hirani K."/>
            <person name="Jayaseelan J.C."/>
            <person name="Lara F."/>
            <person name="Munidasa M."/>
            <person name="Palculict T."/>
            <person name="Patil S."/>
            <person name="Pu L.-L."/>
            <person name="Saada N."/>
            <person name="Tang L."/>
            <person name="Weissenberger G."/>
            <person name="Zhu Y."/>
            <person name="Hemphill L."/>
            <person name="Shang Y."/>
            <person name="Youmans B."/>
            <person name="Ayvaz T."/>
            <person name="Ross M."/>
            <person name="Santibanez J."/>
            <person name="Aqrawi P."/>
            <person name="Gross S."/>
            <person name="Joshi V."/>
            <person name="Fowler G."/>
            <person name="Nazareth L."/>
            <person name="Reid J."/>
            <person name="Worley K."/>
            <person name="Petrosino J."/>
            <person name="Highlander S."/>
            <person name="Gibbs R."/>
        </authorList>
    </citation>
    <scope>NUCLEOTIDE SEQUENCE [LARGE SCALE GENOMIC DNA]</scope>
    <source>
        <strain evidence="1 2">ATCC 33394</strain>
    </source>
</reference>
<keyword evidence="1" id="KW-0548">Nucleotidyltransferase</keyword>